<proteinExistence type="predicted"/>
<evidence type="ECO:0000313" key="2">
    <source>
        <dbReference type="EMBL" id="MBE9029392.1"/>
    </source>
</evidence>
<dbReference type="InterPro" id="IPR013653">
    <property type="entry name" value="GCN5-like_dom"/>
</dbReference>
<dbReference type="AlphaFoldDB" id="A0A928VN05"/>
<dbReference type="Pfam" id="PF08445">
    <property type="entry name" value="FR47"/>
    <property type="match status" value="1"/>
</dbReference>
<gene>
    <name evidence="2" type="ORF">IQ266_06395</name>
</gene>
<dbReference type="SUPFAM" id="SSF55729">
    <property type="entry name" value="Acyl-CoA N-acyltransferases (Nat)"/>
    <property type="match status" value="1"/>
</dbReference>
<dbReference type="RefSeq" id="WP_264324211.1">
    <property type="nucleotide sequence ID" value="NZ_JADEXQ010000015.1"/>
</dbReference>
<name>A0A928VN05_9CYAN</name>
<dbReference type="Proteomes" id="UP000625316">
    <property type="component" value="Unassembled WGS sequence"/>
</dbReference>
<evidence type="ECO:0000259" key="1">
    <source>
        <dbReference type="PROSITE" id="PS51186"/>
    </source>
</evidence>
<reference evidence="2" key="1">
    <citation type="submission" date="2020-10" db="EMBL/GenBank/DDBJ databases">
        <authorList>
            <person name="Castelo-Branco R."/>
            <person name="Eusebio N."/>
            <person name="Adriana R."/>
            <person name="Vieira A."/>
            <person name="Brugerolle De Fraissinette N."/>
            <person name="Rezende De Castro R."/>
            <person name="Schneider M.P."/>
            <person name="Vasconcelos V."/>
            <person name="Leao P.N."/>
        </authorList>
    </citation>
    <scope>NUCLEOTIDE SEQUENCE</scope>
    <source>
        <strain evidence="2">LEGE 11480</strain>
    </source>
</reference>
<dbReference type="InterPro" id="IPR000182">
    <property type="entry name" value="GNAT_dom"/>
</dbReference>
<comment type="caution">
    <text evidence="2">The sequence shown here is derived from an EMBL/GenBank/DDBJ whole genome shotgun (WGS) entry which is preliminary data.</text>
</comment>
<dbReference type="PROSITE" id="PS51186">
    <property type="entry name" value="GNAT"/>
    <property type="match status" value="1"/>
</dbReference>
<dbReference type="GO" id="GO:0016747">
    <property type="term" value="F:acyltransferase activity, transferring groups other than amino-acyl groups"/>
    <property type="evidence" value="ECO:0007669"/>
    <property type="project" value="InterPro"/>
</dbReference>
<dbReference type="InterPro" id="IPR016181">
    <property type="entry name" value="Acyl_CoA_acyltransferase"/>
</dbReference>
<feature type="domain" description="N-acetyltransferase" evidence="1">
    <location>
        <begin position="141"/>
        <end position="283"/>
    </location>
</feature>
<keyword evidence="3" id="KW-1185">Reference proteome</keyword>
<sequence length="283" mass="31047">MQVQQYSDISQFLTDTEPFLMQHEATHCLLLGMMARLANQGLSDDAMLIVVKADAVPLLVAVQTAPYNLALSVAADMAAVDYLADRLAAQAIALPGINGGVAETTRFAARWQTLMEQQAKVTMDMKVHELAQVSEIDYPVGQLRRATIADLDLLCEWFRDFYAEAMFRPFTDDMVGVVRQQIQDGILYLWEDGNGVPVTMLGKHPMTSGNARVGPVYTPLAYRCRGYGTASVARVSQQILDAGGTAGFIFTDVTNPTSNSIYHKVGYRVVGDYQMMAFADLAT</sequence>
<evidence type="ECO:0000313" key="3">
    <source>
        <dbReference type="Proteomes" id="UP000625316"/>
    </source>
</evidence>
<organism evidence="2 3">
    <name type="scientific">Romeriopsis navalis LEGE 11480</name>
    <dbReference type="NCBI Taxonomy" id="2777977"/>
    <lineage>
        <taxon>Bacteria</taxon>
        <taxon>Bacillati</taxon>
        <taxon>Cyanobacteriota</taxon>
        <taxon>Cyanophyceae</taxon>
        <taxon>Leptolyngbyales</taxon>
        <taxon>Leptolyngbyaceae</taxon>
        <taxon>Romeriopsis</taxon>
        <taxon>Romeriopsis navalis</taxon>
    </lineage>
</organism>
<dbReference type="Gene3D" id="3.40.630.30">
    <property type="match status" value="1"/>
</dbReference>
<accession>A0A928VN05</accession>
<protein>
    <recommendedName>
        <fullName evidence="1">N-acetyltransferase domain-containing protein</fullName>
    </recommendedName>
</protein>
<dbReference type="EMBL" id="JADEXQ010000015">
    <property type="protein sequence ID" value="MBE9029392.1"/>
    <property type="molecule type" value="Genomic_DNA"/>
</dbReference>